<evidence type="ECO:0000256" key="5">
    <source>
        <dbReference type="ARBA" id="ARBA00023125"/>
    </source>
</evidence>
<dbReference type="SUPFAM" id="SSF46946">
    <property type="entry name" value="S13-like H2TH domain"/>
    <property type="match status" value="1"/>
</dbReference>
<dbReference type="Pfam" id="PF06831">
    <property type="entry name" value="H2TH"/>
    <property type="match status" value="1"/>
</dbReference>
<dbReference type="Gene3D" id="1.10.8.50">
    <property type="match status" value="1"/>
</dbReference>
<evidence type="ECO:0000256" key="6">
    <source>
        <dbReference type="ARBA" id="ARBA00023204"/>
    </source>
</evidence>
<dbReference type="Gene3D" id="3.20.190.10">
    <property type="entry name" value="MutM-like, N-terminal"/>
    <property type="match status" value="1"/>
</dbReference>
<dbReference type="SMART" id="SM01232">
    <property type="entry name" value="H2TH"/>
    <property type="match status" value="1"/>
</dbReference>
<dbReference type="SUPFAM" id="SSF81624">
    <property type="entry name" value="N-terminal domain of MutM-like DNA repair proteins"/>
    <property type="match status" value="1"/>
</dbReference>
<keyword evidence="9" id="KW-0326">Glycosidase</keyword>
<keyword evidence="8" id="KW-0511">Multifunctional enzyme</keyword>
<dbReference type="PANTHER" id="PTHR22993">
    <property type="entry name" value="FORMAMIDOPYRIMIDINE-DNA GLYCOSYLASE"/>
    <property type="match status" value="1"/>
</dbReference>
<comment type="similarity">
    <text evidence="2">Belongs to the FPG family.</text>
</comment>
<dbReference type="Proteomes" id="UP000249819">
    <property type="component" value="Unassembled WGS sequence"/>
</dbReference>
<comment type="catalytic activity">
    <reaction evidence="1">
        <text>Hydrolysis of DNA containing ring-opened 7-methylguanine residues, releasing 2,6-diamino-4-hydroxy-5-(N-methyl)formamidopyrimidine.</text>
        <dbReference type="EC" id="3.2.2.23"/>
    </reaction>
</comment>
<dbReference type="AlphaFoldDB" id="A0A327WDA4"/>
<sequence>MPELPDLEVFQQNLSKVLLKKKLEDIEVPVTKKLNVTIAALKKALVGQTLTDIRRSGKELDFIFGKSHTLAMHMMLHGKLYLLKAGEEQKFTIALLHFTGGHTLALTDFQRAAALTLDPPAKEAPDALSKDFNAKWLTETLAKKKTTIKKFLTDQHQVLGIGNAYADEILYTARISPFSICSKIPEKKVADLVKAVQKVLKDAITKINKSHPGIIAGEVRDFMQVHVPRKEKSPGGYPIKHLDKGGRTYYTDEQELYK</sequence>
<keyword evidence="3" id="KW-0227">DNA damage</keyword>
<keyword evidence="6" id="KW-0234">DNA repair</keyword>
<dbReference type="GO" id="GO:0003906">
    <property type="term" value="F:DNA-(apurinic or apyrimidinic site) endonuclease activity"/>
    <property type="evidence" value="ECO:0007669"/>
    <property type="project" value="InterPro"/>
</dbReference>
<evidence type="ECO:0000259" key="10">
    <source>
        <dbReference type="PROSITE" id="PS51068"/>
    </source>
</evidence>
<evidence type="ECO:0000256" key="7">
    <source>
        <dbReference type="ARBA" id="ARBA00023239"/>
    </source>
</evidence>
<dbReference type="GO" id="GO:0016829">
    <property type="term" value="F:lyase activity"/>
    <property type="evidence" value="ECO:0007669"/>
    <property type="project" value="UniProtKB-KW"/>
</dbReference>
<dbReference type="EMBL" id="QLMA01000001">
    <property type="protein sequence ID" value="RAJ87892.1"/>
    <property type="molecule type" value="Genomic_DNA"/>
</dbReference>
<evidence type="ECO:0000256" key="8">
    <source>
        <dbReference type="ARBA" id="ARBA00023268"/>
    </source>
</evidence>
<dbReference type="RefSeq" id="WP_111590559.1">
    <property type="nucleotide sequence ID" value="NZ_QLMA01000001.1"/>
</dbReference>
<comment type="caution">
    <text evidence="11">The sequence shown here is derived from an EMBL/GenBank/DDBJ whole genome shotgun (WGS) entry which is preliminary data.</text>
</comment>
<dbReference type="OrthoDB" id="9800855at2"/>
<dbReference type="SMART" id="SM00898">
    <property type="entry name" value="Fapy_DNA_glyco"/>
    <property type="match status" value="1"/>
</dbReference>
<dbReference type="GO" id="GO:0008270">
    <property type="term" value="F:zinc ion binding"/>
    <property type="evidence" value="ECO:0007669"/>
    <property type="project" value="InterPro"/>
</dbReference>
<name>A0A327WDA4_9BACT</name>
<dbReference type="GO" id="GO:0034039">
    <property type="term" value="F:8-oxo-7,8-dihydroguanine DNA N-glycosylase activity"/>
    <property type="evidence" value="ECO:0007669"/>
    <property type="project" value="TreeGrafter"/>
</dbReference>
<keyword evidence="4" id="KW-0378">Hydrolase</keyword>
<dbReference type="InterPro" id="IPR010979">
    <property type="entry name" value="Ribosomal_uS13-like_H2TH"/>
</dbReference>
<evidence type="ECO:0000256" key="2">
    <source>
        <dbReference type="ARBA" id="ARBA00009409"/>
    </source>
</evidence>
<proteinExistence type="inferred from homology"/>
<keyword evidence="7" id="KW-0456">Lyase</keyword>
<gene>
    <name evidence="11" type="ORF">CLV59_101657</name>
</gene>
<dbReference type="Pfam" id="PF01149">
    <property type="entry name" value="Fapy_DNA_glyco"/>
    <property type="match status" value="1"/>
</dbReference>
<keyword evidence="12" id="KW-1185">Reference proteome</keyword>
<dbReference type="InterPro" id="IPR012319">
    <property type="entry name" value="FPG_cat"/>
</dbReference>
<dbReference type="GO" id="GO:0006284">
    <property type="term" value="P:base-excision repair"/>
    <property type="evidence" value="ECO:0007669"/>
    <property type="project" value="InterPro"/>
</dbReference>
<evidence type="ECO:0000256" key="3">
    <source>
        <dbReference type="ARBA" id="ARBA00022763"/>
    </source>
</evidence>
<dbReference type="PANTHER" id="PTHR22993:SF9">
    <property type="entry name" value="FORMAMIDOPYRIMIDINE-DNA GLYCOSYLASE"/>
    <property type="match status" value="1"/>
</dbReference>
<evidence type="ECO:0000256" key="9">
    <source>
        <dbReference type="ARBA" id="ARBA00023295"/>
    </source>
</evidence>
<evidence type="ECO:0000313" key="12">
    <source>
        <dbReference type="Proteomes" id="UP000249819"/>
    </source>
</evidence>
<keyword evidence="5" id="KW-0238">DNA-binding</keyword>
<dbReference type="InterPro" id="IPR015886">
    <property type="entry name" value="H2TH_FPG"/>
</dbReference>
<evidence type="ECO:0000256" key="4">
    <source>
        <dbReference type="ARBA" id="ARBA00022801"/>
    </source>
</evidence>
<organism evidence="11 12">
    <name type="scientific">Chitinophaga dinghuensis</name>
    <dbReference type="NCBI Taxonomy" id="1539050"/>
    <lineage>
        <taxon>Bacteria</taxon>
        <taxon>Pseudomonadati</taxon>
        <taxon>Bacteroidota</taxon>
        <taxon>Chitinophagia</taxon>
        <taxon>Chitinophagales</taxon>
        <taxon>Chitinophagaceae</taxon>
        <taxon>Chitinophaga</taxon>
    </lineage>
</organism>
<dbReference type="GO" id="GO:0003684">
    <property type="term" value="F:damaged DNA binding"/>
    <property type="evidence" value="ECO:0007669"/>
    <property type="project" value="InterPro"/>
</dbReference>
<evidence type="ECO:0000313" key="11">
    <source>
        <dbReference type="EMBL" id="RAJ87892.1"/>
    </source>
</evidence>
<feature type="domain" description="Formamidopyrimidine-DNA glycosylase catalytic" evidence="10">
    <location>
        <begin position="2"/>
        <end position="113"/>
    </location>
</feature>
<dbReference type="InterPro" id="IPR035937">
    <property type="entry name" value="FPG_N"/>
</dbReference>
<protein>
    <submittedName>
        <fullName evidence="11">Formamidopyrimidine-DNA glycosylase</fullName>
    </submittedName>
</protein>
<accession>A0A327WDA4</accession>
<evidence type="ECO:0000256" key="1">
    <source>
        <dbReference type="ARBA" id="ARBA00001668"/>
    </source>
</evidence>
<reference evidence="11 12" key="1">
    <citation type="submission" date="2018-06" db="EMBL/GenBank/DDBJ databases">
        <title>Genomic Encyclopedia of Archaeal and Bacterial Type Strains, Phase II (KMG-II): from individual species to whole genera.</title>
        <authorList>
            <person name="Goeker M."/>
        </authorList>
    </citation>
    <scope>NUCLEOTIDE SEQUENCE [LARGE SCALE GENOMIC DNA]</scope>
    <source>
        <strain evidence="11 12">DSM 29821</strain>
    </source>
</reference>
<dbReference type="PROSITE" id="PS51068">
    <property type="entry name" value="FPG_CAT"/>
    <property type="match status" value="1"/>
</dbReference>